<comment type="subcellular location">
    <subcellularLocation>
        <location evidence="3">Secreted</location>
    </subcellularLocation>
    <subcellularLocation>
        <location evidence="3">Bacterial flagellum</location>
    </subcellularLocation>
</comment>
<dbReference type="PANTHER" id="PTHR42792">
    <property type="entry name" value="FLAGELLIN"/>
    <property type="match status" value="1"/>
</dbReference>
<dbReference type="PANTHER" id="PTHR42792:SF2">
    <property type="entry name" value="FLAGELLIN"/>
    <property type="match status" value="1"/>
</dbReference>
<protein>
    <recommendedName>
        <fullName evidence="3">Flagellin</fullName>
    </recommendedName>
</protein>
<dbReference type="InterPro" id="IPR046358">
    <property type="entry name" value="Flagellin_C"/>
</dbReference>
<evidence type="ECO:0000313" key="7">
    <source>
        <dbReference type="Proteomes" id="UP000279384"/>
    </source>
</evidence>
<dbReference type="SUPFAM" id="SSF64518">
    <property type="entry name" value="Phase 1 flagellin"/>
    <property type="match status" value="1"/>
</dbReference>
<dbReference type="Gene3D" id="6.10.280.190">
    <property type="match status" value="1"/>
</dbReference>
<keyword evidence="3" id="KW-0964">Secreted</keyword>
<comment type="function">
    <text evidence="3">Flagellin is the subunit protein which polymerizes to form the filaments of bacterial flagella.</text>
</comment>
<keyword evidence="2 3" id="KW-0975">Bacterial flagellum</keyword>
<dbReference type="InterPro" id="IPR001029">
    <property type="entry name" value="Flagellin_N"/>
</dbReference>
<proteinExistence type="inferred from homology"/>
<dbReference type="Gene3D" id="6.10.10.10">
    <property type="entry name" value="Flagellar export chaperone, C-terminal domain"/>
    <property type="match status" value="1"/>
</dbReference>
<evidence type="ECO:0000313" key="6">
    <source>
        <dbReference type="EMBL" id="RKQ62032.1"/>
    </source>
</evidence>
<dbReference type="RefSeq" id="WP_211329133.1">
    <property type="nucleotide sequence ID" value="NZ_RBID01000004.1"/>
</dbReference>
<dbReference type="InterPro" id="IPR001492">
    <property type="entry name" value="Flagellin"/>
</dbReference>
<dbReference type="Pfam" id="PF00700">
    <property type="entry name" value="Flagellin_C"/>
    <property type="match status" value="1"/>
</dbReference>
<dbReference type="Proteomes" id="UP000279384">
    <property type="component" value="Unassembled WGS sequence"/>
</dbReference>
<dbReference type="GO" id="GO:0009288">
    <property type="term" value="C:bacterial-type flagellum"/>
    <property type="evidence" value="ECO:0007669"/>
    <property type="project" value="UniProtKB-SubCell"/>
</dbReference>
<dbReference type="PRINTS" id="PR00207">
    <property type="entry name" value="FLAGELLIN"/>
</dbReference>
<dbReference type="AlphaFoldDB" id="A0A495BK35"/>
<feature type="domain" description="Flagellin C-terminal" evidence="5">
    <location>
        <begin position="475"/>
        <end position="557"/>
    </location>
</feature>
<dbReference type="EMBL" id="RBID01000004">
    <property type="protein sequence ID" value="RKQ62032.1"/>
    <property type="molecule type" value="Genomic_DNA"/>
</dbReference>
<dbReference type="NCBIfam" id="NF033876">
    <property type="entry name" value="flagella_HExxH"/>
    <property type="match status" value="1"/>
</dbReference>
<feature type="domain" description="Flagellin N-terminal" evidence="4">
    <location>
        <begin position="3"/>
        <end position="141"/>
    </location>
</feature>
<comment type="caution">
    <text evidence="6">The sequence shown here is derived from an EMBL/GenBank/DDBJ whole genome shotgun (WGS) entry which is preliminary data.</text>
</comment>
<dbReference type="Gene3D" id="1.20.1330.10">
    <property type="entry name" value="f41 fragment of flagellin, N-terminal domain"/>
    <property type="match status" value="2"/>
</dbReference>
<evidence type="ECO:0000256" key="2">
    <source>
        <dbReference type="ARBA" id="ARBA00023143"/>
    </source>
</evidence>
<dbReference type="InterPro" id="IPR042187">
    <property type="entry name" value="Flagellin_C_sub2"/>
</dbReference>
<keyword evidence="6" id="KW-0966">Cell projection</keyword>
<evidence type="ECO:0000259" key="4">
    <source>
        <dbReference type="Pfam" id="PF00669"/>
    </source>
</evidence>
<comment type="similarity">
    <text evidence="1 3">Belongs to the bacterial flagellin family.</text>
</comment>
<evidence type="ECO:0000259" key="5">
    <source>
        <dbReference type="Pfam" id="PF00700"/>
    </source>
</evidence>
<accession>A0A495BK35</accession>
<reference evidence="6 7" key="1">
    <citation type="submission" date="2018-10" db="EMBL/GenBank/DDBJ databases">
        <title>Genomic Encyclopedia of Type Strains, Phase IV (KMG-IV): sequencing the most valuable type-strain genomes for metagenomic binning, comparative biology and taxonomic classification.</title>
        <authorList>
            <person name="Goeker M."/>
        </authorList>
    </citation>
    <scope>NUCLEOTIDE SEQUENCE [LARGE SCALE GENOMIC DNA]</scope>
    <source>
        <strain evidence="6 7">DSM 3303</strain>
    </source>
</reference>
<sequence length="559" mass="58207">MQINTNTLAMHAQRQLEKSSNSLTRTLARLSSGLRINSAMDDAAGQASASRMDAKIRGERQGLRNVTDNTSMLQVTEGALAKVSDMLQRMRELSVQAANGTLSSPDRQALQAEANQLLQGIDQIGRETEFNGQQVFSQSTTSLGGDADKRAVMDGLQLGWLEASERRIKQFYGIQGDGATMTVNLNPGTPGGTLASVSYTGTDGGGRMLGVALNVEMADFTPANLPNGGSAPFYNDRVIAHEMVHAVMGRSMNITTLPTWFMEGTAEFIHGADERLAGDVAAAGSAAALVGGNNLGGAWASDSAHYSAAYAATRYLHQQVKQAGGSGIKDVMQALNGGATLDAAINSATKGNLASSAAFIASWNTNGAAFIGSMDLSNADTGAVGGADADGGTVLSAETALDDNNASLSGANVLQGFKLDFPDIAGATGQNFFTVQSGSNAGDTLQGSVGAVNVASLGLQDLDLDKLAKFAIFHLDQALDYVSQERAKIGGMMSRLDSASQNLQSSTENASAARSRIMDADYAQETANQTRQSVLQQAGTAMLAQANSQSQNVLRLLQV</sequence>
<evidence type="ECO:0000256" key="3">
    <source>
        <dbReference type="RuleBase" id="RU362073"/>
    </source>
</evidence>
<dbReference type="Pfam" id="PF00669">
    <property type="entry name" value="Flagellin_N"/>
    <property type="match status" value="1"/>
</dbReference>
<dbReference type="GO" id="GO:0005576">
    <property type="term" value="C:extracellular region"/>
    <property type="evidence" value="ECO:0007669"/>
    <property type="project" value="UniProtKB-SubCell"/>
</dbReference>
<dbReference type="GO" id="GO:0005198">
    <property type="term" value="F:structural molecule activity"/>
    <property type="evidence" value="ECO:0007669"/>
    <property type="project" value="UniProtKB-UniRule"/>
</dbReference>
<gene>
    <name evidence="6" type="ORF">C8E02_0373</name>
</gene>
<keyword evidence="6" id="KW-0969">Cilium</keyword>
<organism evidence="6 7">
    <name type="scientific">Vogesella indigofera</name>
    <name type="common">Pseudomonas indigofera</name>
    <dbReference type="NCBI Taxonomy" id="45465"/>
    <lineage>
        <taxon>Bacteria</taxon>
        <taxon>Pseudomonadati</taxon>
        <taxon>Pseudomonadota</taxon>
        <taxon>Betaproteobacteria</taxon>
        <taxon>Neisseriales</taxon>
        <taxon>Chromobacteriaceae</taxon>
        <taxon>Vogesella</taxon>
    </lineage>
</organism>
<name>A0A495BK35_VOGIN</name>
<evidence type="ECO:0000256" key="1">
    <source>
        <dbReference type="ARBA" id="ARBA00005709"/>
    </source>
</evidence>
<keyword evidence="6" id="KW-0282">Flagellum</keyword>